<dbReference type="PANTHER" id="PTHR24321:SF8">
    <property type="entry name" value="ESTRADIOL 17-BETA-DEHYDROGENASE 8-RELATED"/>
    <property type="match status" value="1"/>
</dbReference>
<keyword evidence="4" id="KW-1185">Reference proteome</keyword>
<dbReference type="CDD" id="cd05233">
    <property type="entry name" value="SDR_c"/>
    <property type="match status" value="1"/>
</dbReference>
<comment type="similarity">
    <text evidence="1">Belongs to the short-chain dehydrogenases/reductases (SDR) family.</text>
</comment>
<gene>
    <name evidence="3" type="ORF">SAMN05660991_03853</name>
</gene>
<dbReference type="PANTHER" id="PTHR24321">
    <property type="entry name" value="DEHYDROGENASES, SHORT CHAIN"/>
    <property type="match status" value="1"/>
</dbReference>
<evidence type="ECO:0000313" key="3">
    <source>
        <dbReference type="EMBL" id="SEP19852.1"/>
    </source>
</evidence>
<dbReference type="GO" id="GO:0016491">
    <property type="term" value="F:oxidoreductase activity"/>
    <property type="evidence" value="ECO:0007669"/>
    <property type="project" value="UniProtKB-KW"/>
</dbReference>
<dbReference type="SUPFAM" id="SSF51735">
    <property type="entry name" value="NAD(P)-binding Rossmann-fold domains"/>
    <property type="match status" value="1"/>
</dbReference>
<dbReference type="Proteomes" id="UP000198960">
    <property type="component" value="Unassembled WGS sequence"/>
</dbReference>
<dbReference type="Pfam" id="PF13561">
    <property type="entry name" value="adh_short_C2"/>
    <property type="match status" value="1"/>
</dbReference>
<dbReference type="PROSITE" id="PS00061">
    <property type="entry name" value="ADH_SHORT"/>
    <property type="match status" value="1"/>
</dbReference>
<dbReference type="STRING" id="673521.SAMN05660991_03853"/>
<dbReference type="AlphaFoldDB" id="A0A1H8VWN5"/>
<keyword evidence="2" id="KW-0560">Oxidoreductase</keyword>
<organism evidence="3 4">
    <name type="scientific">Trujillonella endophytica</name>
    <dbReference type="NCBI Taxonomy" id="673521"/>
    <lineage>
        <taxon>Bacteria</taxon>
        <taxon>Bacillati</taxon>
        <taxon>Actinomycetota</taxon>
        <taxon>Actinomycetes</taxon>
        <taxon>Geodermatophilales</taxon>
        <taxon>Geodermatophilaceae</taxon>
        <taxon>Trujillonella</taxon>
    </lineage>
</organism>
<dbReference type="InterPro" id="IPR036291">
    <property type="entry name" value="NAD(P)-bd_dom_sf"/>
</dbReference>
<reference evidence="4" key="1">
    <citation type="submission" date="2016-10" db="EMBL/GenBank/DDBJ databases">
        <authorList>
            <person name="Varghese N."/>
            <person name="Submissions S."/>
        </authorList>
    </citation>
    <scope>NUCLEOTIDE SEQUENCE [LARGE SCALE GENOMIC DNA]</scope>
    <source>
        <strain evidence="4">DSM 45413</strain>
    </source>
</reference>
<dbReference type="FunFam" id="3.40.50.720:FF:000084">
    <property type="entry name" value="Short-chain dehydrogenase reductase"/>
    <property type="match status" value="1"/>
</dbReference>
<protein>
    <submittedName>
        <fullName evidence="3">NAD(P)-dependent dehydrogenase, short-chain alcohol dehydrogenase family</fullName>
    </submittedName>
</protein>
<evidence type="ECO:0000256" key="2">
    <source>
        <dbReference type="ARBA" id="ARBA00023002"/>
    </source>
</evidence>
<dbReference type="RefSeq" id="WP_091947381.1">
    <property type="nucleotide sequence ID" value="NZ_FOEE01000014.1"/>
</dbReference>
<dbReference type="InterPro" id="IPR020904">
    <property type="entry name" value="Sc_DH/Rdtase_CS"/>
</dbReference>
<dbReference type="PRINTS" id="PR00081">
    <property type="entry name" value="GDHRDH"/>
</dbReference>
<evidence type="ECO:0000256" key="1">
    <source>
        <dbReference type="ARBA" id="ARBA00006484"/>
    </source>
</evidence>
<name>A0A1H8VWN5_9ACTN</name>
<proteinExistence type="inferred from homology"/>
<dbReference type="InterPro" id="IPR002347">
    <property type="entry name" value="SDR_fam"/>
</dbReference>
<accession>A0A1H8VWN5</accession>
<evidence type="ECO:0000313" key="4">
    <source>
        <dbReference type="Proteomes" id="UP000198960"/>
    </source>
</evidence>
<dbReference type="Gene3D" id="3.40.50.720">
    <property type="entry name" value="NAD(P)-binding Rossmann-like Domain"/>
    <property type="match status" value="1"/>
</dbReference>
<dbReference type="OrthoDB" id="3213836at2"/>
<sequence>MSGALDGRRAIVVGGGSGLGLASARLLARDGATVTLAGRTATKLEAAREELAGEGLEVATVVCDAMDAGSVRNAVAAAADDAGALHIAVVVPGTARMSSVLLYGDQEFSADVDGNVRPVFLLLKYAGQAMLRAGSGSFVAISSTAAAFSARYLAGYSAGKAAVDQLVRVAADELGRYGIRVNAVRPGMTRTPSTARSFANEPLMASFLEQQPIARHGEPDDVAAAVRYFAGPESSWTTGQLLAVDGGNTLRSFVDYEGLIPLTDPRDAILGGDPA</sequence>
<dbReference type="EMBL" id="FOEE01000014">
    <property type="protein sequence ID" value="SEP19852.1"/>
    <property type="molecule type" value="Genomic_DNA"/>
</dbReference>